<feature type="chain" id="PRO_5029014401" evidence="2">
    <location>
        <begin position="23"/>
        <end position="93"/>
    </location>
</feature>
<sequence length="93" mass="9978">MKVLRHVMLIASIVAIPTLSFAQQMNTPMNDTATAPAASMQHMQNNEAGMRYQQSSRNSSGYSDNSGYGAPGTGSSQSSAVHFVGKNSRLFDH</sequence>
<evidence type="ECO:0000313" key="4">
    <source>
        <dbReference type="Proteomes" id="UP000494365"/>
    </source>
</evidence>
<gene>
    <name evidence="3" type="ORF">LMG28614_02880</name>
</gene>
<dbReference type="RefSeq" id="WP_175150169.1">
    <property type="nucleotide sequence ID" value="NZ_CADIKK010000012.1"/>
</dbReference>
<keyword evidence="4" id="KW-1185">Reference proteome</keyword>
<organism evidence="3 4">
    <name type="scientific">Paraburkholderia ultramafica</name>
    <dbReference type="NCBI Taxonomy" id="1544867"/>
    <lineage>
        <taxon>Bacteria</taxon>
        <taxon>Pseudomonadati</taxon>
        <taxon>Pseudomonadota</taxon>
        <taxon>Betaproteobacteria</taxon>
        <taxon>Burkholderiales</taxon>
        <taxon>Burkholderiaceae</taxon>
        <taxon>Paraburkholderia</taxon>
    </lineage>
</organism>
<reference evidence="3 4" key="1">
    <citation type="submission" date="2020-04" db="EMBL/GenBank/DDBJ databases">
        <authorList>
            <person name="De Canck E."/>
        </authorList>
    </citation>
    <scope>NUCLEOTIDE SEQUENCE [LARGE SCALE GENOMIC DNA]</scope>
    <source>
        <strain evidence="3 4">LMG 28614</strain>
    </source>
</reference>
<dbReference type="Proteomes" id="UP000494365">
    <property type="component" value="Unassembled WGS sequence"/>
</dbReference>
<evidence type="ECO:0000313" key="3">
    <source>
        <dbReference type="EMBL" id="CAB3789424.1"/>
    </source>
</evidence>
<proteinExistence type="predicted"/>
<evidence type="ECO:0000256" key="2">
    <source>
        <dbReference type="SAM" id="SignalP"/>
    </source>
</evidence>
<protein>
    <submittedName>
        <fullName evidence="3">Uncharacterized protein</fullName>
    </submittedName>
</protein>
<name>A0A6S7BK84_9BURK</name>
<evidence type="ECO:0000256" key="1">
    <source>
        <dbReference type="SAM" id="MobiDB-lite"/>
    </source>
</evidence>
<keyword evidence="2" id="KW-0732">Signal</keyword>
<feature type="compositionally biased region" description="Low complexity" evidence="1">
    <location>
        <begin position="51"/>
        <end position="68"/>
    </location>
</feature>
<feature type="region of interest" description="Disordered" evidence="1">
    <location>
        <begin position="29"/>
        <end position="93"/>
    </location>
</feature>
<accession>A0A6S7BK84</accession>
<feature type="signal peptide" evidence="2">
    <location>
        <begin position="1"/>
        <end position="22"/>
    </location>
</feature>
<dbReference type="EMBL" id="CADIKK010000012">
    <property type="protein sequence ID" value="CAB3789424.1"/>
    <property type="molecule type" value="Genomic_DNA"/>
</dbReference>
<dbReference type="AlphaFoldDB" id="A0A6S7BK84"/>